<dbReference type="EMBL" id="FNNZ01000004">
    <property type="protein sequence ID" value="SDW46758.1"/>
    <property type="molecule type" value="Genomic_DNA"/>
</dbReference>
<organism evidence="7 8">
    <name type="scientific">Thiocapsa roseopersicina</name>
    <dbReference type="NCBI Taxonomy" id="1058"/>
    <lineage>
        <taxon>Bacteria</taxon>
        <taxon>Pseudomonadati</taxon>
        <taxon>Pseudomonadota</taxon>
        <taxon>Gammaproteobacteria</taxon>
        <taxon>Chromatiales</taxon>
        <taxon>Chromatiaceae</taxon>
        <taxon>Thiocapsa</taxon>
    </lineage>
</organism>
<dbReference type="STRING" id="1058.SAMN05421783_104143"/>
<keyword evidence="8" id="KW-1185">Reference proteome</keyword>
<dbReference type="PANTHER" id="PTHR43523">
    <property type="entry name" value="GLUCOSE-1-PHOSPHATE ADENYLYLTRANSFERASE-RELATED"/>
    <property type="match status" value="1"/>
</dbReference>
<dbReference type="InterPro" id="IPR011831">
    <property type="entry name" value="ADP-Glc_PPase"/>
</dbReference>
<feature type="domain" description="Nucleotidyl transferase" evidence="5">
    <location>
        <begin position="20"/>
        <end position="283"/>
    </location>
</feature>
<evidence type="ECO:0000256" key="4">
    <source>
        <dbReference type="ARBA" id="ARBA00023056"/>
    </source>
</evidence>
<dbReference type="InterPro" id="IPR029044">
    <property type="entry name" value="Nucleotide-diphossugar_trans"/>
</dbReference>
<dbReference type="Proteomes" id="UP000198816">
    <property type="component" value="Unassembled WGS sequence"/>
</dbReference>
<dbReference type="PANTHER" id="PTHR43523:SF2">
    <property type="entry name" value="GLUCOSE-1-PHOSPHATE ADENYLYLTRANSFERASE"/>
    <property type="match status" value="1"/>
</dbReference>
<dbReference type="GO" id="GO:0008878">
    <property type="term" value="F:glucose-1-phosphate adenylyltransferase activity"/>
    <property type="evidence" value="ECO:0007669"/>
    <property type="project" value="InterPro"/>
</dbReference>
<keyword evidence="3 7" id="KW-0548">Nucleotidyltransferase</keyword>
<dbReference type="Pfam" id="PF24894">
    <property type="entry name" value="Hexapep_GlmU"/>
    <property type="match status" value="1"/>
</dbReference>
<dbReference type="CDD" id="cd04651">
    <property type="entry name" value="LbH_G1P_AT_C"/>
    <property type="match status" value="1"/>
</dbReference>
<protein>
    <submittedName>
        <fullName evidence="7">Glucose-1-phosphate adenylyltransferase</fullName>
    </submittedName>
</protein>
<dbReference type="SUPFAM" id="SSF51161">
    <property type="entry name" value="Trimeric LpxA-like enzymes"/>
    <property type="match status" value="1"/>
</dbReference>
<dbReference type="InterPro" id="IPR056818">
    <property type="entry name" value="GlmU/GlgC-like_hexapep"/>
</dbReference>
<comment type="similarity">
    <text evidence="1">Belongs to the bacterial/plant glucose-1-phosphate adenylyltransferase family.</text>
</comment>
<keyword evidence="2 7" id="KW-0808">Transferase</keyword>
<dbReference type="InterPro" id="IPR011004">
    <property type="entry name" value="Trimer_LpxA-like_sf"/>
</dbReference>
<keyword evidence="4" id="KW-0320">Glycogen biosynthesis</keyword>
<proteinExistence type="inferred from homology"/>
<evidence type="ECO:0000256" key="2">
    <source>
        <dbReference type="ARBA" id="ARBA00022679"/>
    </source>
</evidence>
<dbReference type="Gene3D" id="3.90.550.10">
    <property type="entry name" value="Spore Coat Polysaccharide Biosynthesis Protein SpsA, Chain A"/>
    <property type="match status" value="1"/>
</dbReference>
<dbReference type="AlphaFoldDB" id="A0A1H2TSP0"/>
<dbReference type="RefSeq" id="WP_093029284.1">
    <property type="nucleotide sequence ID" value="NZ_FNNZ01000004.1"/>
</dbReference>
<dbReference type="OrthoDB" id="9801810at2"/>
<gene>
    <name evidence="7" type="ORF">SAMN05421783_104143</name>
</gene>
<evidence type="ECO:0000313" key="7">
    <source>
        <dbReference type="EMBL" id="SDW46758.1"/>
    </source>
</evidence>
<dbReference type="Pfam" id="PF00483">
    <property type="entry name" value="NTP_transferase"/>
    <property type="match status" value="1"/>
</dbReference>
<dbReference type="SUPFAM" id="SSF53448">
    <property type="entry name" value="Nucleotide-diphospho-sugar transferases"/>
    <property type="match status" value="1"/>
</dbReference>
<dbReference type="CDD" id="cd02508">
    <property type="entry name" value="ADP_Glucose_PP"/>
    <property type="match status" value="1"/>
</dbReference>
<evidence type="ECO:0000313" key="8">
    <source>
        <dbReference type="Proteomes" id="UP000198816"/>
    </source>
</evidence>
<dbReference type="InterPro" id="IPR005835">
    <property type="entry name" value="NTP_transferase_dom"/>
</dbReference>
<sequence length="414" mass="45691">MPTETLILVLAIDRGAGPAPLTEHRTKAAVPFGGKFRVIDFTLANCLHSGLRQVLVLTQYKSHSLHKHLRDGWSIFNPELREFITPVPPQMRESQEWYAGPFDAIRQNRYLIERSRASQILVLDGGAVYRMDYAELVRAHTESKAQITVAVRAVNGRGSGTQARVELTEDERIAGFSRPAAAPVENTLAAPPPDETERLETMGVYVFDRGFLLEEMARLDQARRDEGAVADTDLALDIVAPVVADHRVVAYRFGQDRGRVTPDRYWCDLASIDAYYQANMALLRAEPPLDLYQADWNIHTYQGQYPPARTVPGATSGNEGIFVNSMLAAGTVISGGGVNHSVLFPKVRVQDGAIVEASILFSGVTVGQGAHLRNCIVEKDVEIPPRMQIGHDLKADRERFTVSEKGVVVVTKIP</sequence>
<reference evidence="8" key="1">
    <citation type="submission" date="2016-10" db="EMBL/GenBank/DDBJ databases">
        <authorList>
            <person name="Varghese N."/>
            <person name="Submissions S."/>
        </authorList>
    </citation>
    <scope>NUCLEOTIDE SEQUENCE [LARGE SCALE GENOMIC DNA]</scope>
    <source>
        <strain evidence="8">DSM 217</strain>
    </source>
</reference>
<accession>A0A1H2TSP0</accession>
<evidence type="ECO:0000259" key="6">
    <source>
        <dbReference type="Pfam" id="PF24894"/>
    </source>
</evidence>
<feature type="domain" description="Glucose-1-phosphate adenylyltransferase/Bifunctional protein GlmU-like C-terminal hexapeptide" evidence="6">
    <location>
        <begin position="306"/>
        <end position="410"/>
    </location>
</feature>
<dbReference type="GO" id="GO:0005978">
    <property type="term" value="P:glycogen biosynthetic process"/>
    <property type="evidence" value="ECO:0007669"/>
    <property type="project" value="UniProtKB-KW"/>
</dbReference>
<evidence type="ECO:0000259" key="5">
    <source>
        <dbReference type="Pfam" id="PF00483"/>
    </source>
</evidence>
<name>A0A1H2TSP0_THIRO</name>
<evidence type="ECO:0000256" key="3">
    <source>
        <dbReference type="ARBA" id="ARBA00022695"/>
    </source>
</evidence>
<dbReference type="Gene3D" id="2.160.10.10">
    <property type="entry name" value="Hexapeptide repeat proteins"/>
    <property type="match status" value="1"/>
</dbReference>
<evidence type="ECO:0000256" key="1">
    <source>
        <dbReference type="ARBA" id="ARBA00010443"/>
    </source>
</evidence>